<dbReference type="SUPFAM" id="SSF49842">
    <property type="entry name" value="TNF-like"/>
    <property type="match status" value="1"/>
</dbReference>
<protein>
    <submittedName>
        <fullName evidence="4">TNFSF9</fullName>
    </submittedName>
</protein>
<evidence type="ECO:0000259" key="3">
    <source>
        <dbReference type="PROSITE" id="PS50049"/>
    </source>
</evidence>
<evidence type="ECO:0000256" key="2">
    <source>
        <dbReference type="SAM" id="Phobius"/>
    </source>
</evidence>
<gene>
    <name evidence="4" type="primary">TNFSF9</name>
</gene>
<feature type="transmembrane region" description="Helical" evidence="2">
    <location>
        <begin position="30"/>
        <end position="55"/>
    </location>
</feature>
<dbReference type="InterPro" id="IPR006052">
    <property type="entry name" value="TNF_dom"/>
</dbReference>
<dbReference type="InterPro" id="IPR008983">
    <property type="entry name" value="Tumour_necrosis_fac-like_dom"/>
</dbReference>
<sequence length="234" mass="26008">MTTPASEKEQTSVDPESLTASQPSWRKLDIFLLVSVMLLFAGVTGIAGGMVYSVWTQVPSPRSPASKLVQNSAHLEAVAFEIKNETMTWHTNANTGSNLFAEDFWYDPKSSKLQVKEDGVYYVYAQLSVSNVVREEKEDIDIPVSMTVHRQNSEGESQSKTEFLKLEIKLPVRPAENHELISKFTAALIHLSSEDKLFVSLEGPSTIAWQLSQGGKNFFGLFRVDGNAHARTKV</sequence>
<evidence type="ECO:0000313" key="4">
    <source>
        <dbReference type="EMBL" id="QIE07165.1"/>
    </source>
</evidence>
<feature type="domain" description="THD" evidence="3">
    <location>
        <begin position="64"/>
        <end position="224"/>
    </location>
</feature>
<dbReference type="AlphaFoldDB" id="A0A6G6CW92"/>
<dbReference type="GO" id="GO:0045585">
    <property type="term" value="P:positive regulation of cytotoxic T cell differentiation"/>
    <property type="evidence" value="ECO:0007669"/>
    <property type="project" value="TreeGrafter"/>
</dbReference>
<comment type="similarity">
    <text evidence="1">Belongs to the tumor necrosis factor family.</text>
</comment>
<dbReference type="Pfam" id="PF00229">
    <property type="entry name" value="TNF"/>
    <property type="match status" value="1"/>
</dbReference>
<dbReference type="GO" id="GO:0005886">
    <property type="term" value="C:plasma membrane"/>
    <property type="evidence" value="ECO:0007669"/>
    <property type="project" value="TreeGrafter"/>
</dbReference>
<keyword evidence="2" id="KW-1133">Transmembrane helix</keyword>
<dbReference type="GO" id="GO:0005164">
    <property type="term" value="F:tumor necrosis factor receptor binding"/>
    <property type="evidence" value="ECO:0007669"/>
    <property type="project" value="InterPro"/>
</dbReference>
<dbReference type="EMBL" id="MN536222">
    <property type="protein sequence ID" value="QIE07165.1"/>
    <property type="molecule type" value="mRNA"/>
</dbReference>
<evidence type="ECO:0000256" key="1">
    <source>
        <dbReference type="ARBA" id="ARBA00008670"/>
    </source>
</evidence>
<dbReference type="PANTHER" id="PTHR15153:SF0">
    <property type="entry name" value="TUMOR NECROSIS FACTOR LIGAND SUPERFAMILY MEMBER 9"/>
    <property type="match status" value="1"/>
</dbReference>
<keyword evidence="2" id="KW-0472">Membrane</keyword>
<dbReference type="GO" id="GO:0042104">
    <property type="term" value="P:positive regulation of activated T cell proliferation"/>
    <property type="evidence" value="ECO:0007669"/>
    <property type="project" value="TreeGrafter"/>
</dbReference>
<organism evidence="4">
    <name type="scientific">Lepidosiren paradoxus</name>
    <name type="common">South American lungfish</name>
    <dbReference type="NCBI Taxonomy" id="7883"/>
    <lineage>
        <taxon>Eukaryota</taxon>
        <taxon>Metazoa</taxon>
        <taxon>Chordata</taxon>
        <taxon>Craniata</taxon>
        <taxon>Vertebrata</taxon>
        <taxon>Euteleostomi</taxon>
        <taxon>Dipnomorpha</taxon>
        <taxon>Ceratodontiformes</taxon>
        <taxon>Lepidosirenoidei</taxon>
        <taxon>Lepidosirenidae</taxon>
        <taxon>Lepidosiren</taxon>
    </lineage>
</organism>
<name>A0A6G6CW92_LEPPA</name>
<accession>A0A6G6CW92</accession>
<dbReference type="GO" id="GO:0006955">
    <property type="term" value="P:immune response"/>
    <property type="evidence" value="ECO:0007669"/>
    <property type="project" value="InterPro"/>
</dbReference>
<keyword evidence="2" id="KW-0812">Transmembrane</keyword>
<proteinExistence type="evidence at transcript level"/>
<dbReference type="Gene3D" id="2.60.120.40">
    <property type="match status" value="1"/>
</dbReference>
<dbReference type="InterPro" id="IPR042373">
    <property type="entry name" value="TNFSF9"/>
</dbReference>
<dbReference type="PANTHER" id="PTHR15153">
    <property type="entry name" value="TUMOR NECROSIS FACTOR LIGAND SUPERFAMILY MEMBER 9"/>
    <property type="match status" value="1"/>
</dbReference>
<dbReference type="PROSITE" id="PS50049">
    <property type="entry name" value="THD_2"/>
    <property type="match status" value="1"/>
</dbReference>
<reference evidence="4" key="1">
    <citation type="submission" date="2019-10" db="EMBL/GenBank/DDBJ databases">
        <authorList>
            <person name="Heimroth R.D."/>
        </authorList>
    </citation>
    <scope>NUCLEOTIDE SEQUENCE</scope>
</reference>